<dbReference type="Proteomes" id="UP001199525">
    <property type="component" value="Unassembled WGS sequence"/>
</dbReference>
<evidence type="ECO:0000259" key="1">
    <source>
        <dbReference type="Pfam" id="PF00140"/>
    </source>
</evidence>
<evidence type="ECO:0000313" key="3">
    <source>
        <dbReference type="Proteomes" id="UP001199525"/>
    </source>
</evidence>
<keyword evidence="3" id="KW-1185">Reference proteome</keyword>
<evidence type="ECO:0000313" key="2">
    <source>
        <dbReference type="EMBL" id="MCC5605013.1"/>
    </source>
</evidence>
<reference evidence="2 3" key="1">
    <citation type="journal article" date="2021" name="Microorganisms">
        <title>Genome Evolution of Filamentous Cyanobacterium Nostoc Species: From Facultative Symbiosis to Free Living.</title>
        <authorList>
            <person name="Huo D."/>
            <person name="Li H."/>
            <person name="Cai F."/>
            <person name="Guo X."/>
            <person name="Qiao Z."/>
            <person name="Wang W."/>
            <person name="Yu G."/>
            <person name="Li R."/>
        </authorList>
    </citation>
    <scope>NUCLEOTIDE SEQUENCE [LARGE SCALE GENOMIC DNA]</scope>
    <source>
        <strain evidence="2 3">CHAB 5714</strain>
    </source>
</reference>
<sequence>MSSPSSDMVRVYLQEIGRYPMLTADQEIAYGRQVQQMMAIEQRKNELAQQLKPCKKLCKALGTRFIF</sequence>
<dbReference type="Gene3D" id="1.20.120.1810">
    <property type="match status" value="1"/>
</dbReference>
<accession>A0ABS8ILK7</accession>
<name>A0ABS8ILK7_9NOSO</name>
<gene>
    <name evidence="2" type="ORF">LC586_39305</name>
</gene>
<comment type="caution">
    <text evidence="2">The sequence shown here is derived from an EMBL/GenBank/DDBJ whole genome shotgun (WGS) entry which is preliminary data.</text>
</comment>
<organism evidence="2 3">
    <name type="scientific">Nostoc favosum CHAB5714</name>
    <dbReference type="NCBI Taxonomy" id="2780399"/>
    <lineage>
        <taxon>Bacteria</taxon>
        <taxon>Bacillati</taxon>
        <taxon>Cyanobacteriota</taxon>
        <taxon>Cyanophyceae</taxon>
        <taxon>Nostocales</taxon>
        <taxon>Nostocaceae</taxon>
        <taxon>Nostoc</taxon>
        <taxon>Nostoc favosum</taxon>
    </lineage>
</organism>
<dbReference type="InterPro" id="IPR013325">
    <property type="entry name" value="RNA_pol_sigma_r2"/>
</dbReference>
<dbReference type="InterPro" id="IPR009042">
    <property type="entry name" value="RNA_pol_sigma70_r1_2"/>
</dbReference>
<dbReference type="Pfam" id="PF00140">
    <property type="entry name" value="Sigma70_r1_2"/>
    <property type="match status" value="1"/>
</dbReference>
<dbReference type="RefSeq" id="WP_229491180.1">
    <property type="nucleotide sequence ID" value="NZ_JAIVFQ010000184.1"/>
</dbReference>
<dbReference type="SUPFAM" id="SSF88946">
    <property type="entry name" value="Sigma2 domain of RNA polymerase sigma factors"/>
    <property type="match status" value="1"/>
</dbReference>
<protein>
    <recommendedName>
        <fullName evidence="1">RNA polymerase sigma-70 region 1.2 domain-containing protein</fullName>
    </recommendedName>
</protein>
<proteinExistence type="predicted"/>
<feature type="domain" description="RNA polymerase sigma-70 region 1.2" evidence="1">
    <location>
        <begin position="7"/>
        <end position="38"/>
    </location>
</feature>
<dbReference type="EMBL" id="JAIVFQ010000184">
    <property type="protein sequence ID" value="MCC5605013.1"/>
    <property type="molecule type" value="Genomic_DNA"/>
</dbReference>